<evidence type="ECO:0000313" key="2">
    <source>
        <dbReference type="Proteomes" id="UP001152607"/>
    </source>
</evidence>
<dbReference type="InterPro" id="IPR004212">
    <property type="entry name" value="GTF2I"/>
</dbReference>
<dbReference type="PROSITE" id="PS51139">
    <property type="entry name" value="GTF2I"/>
    <property type="match status" value="1"/>
</dbReference>
<gene>
    <name evidence="1" type="ORF">PDIGIT_LOCUS4546</name>
</gene>
<sequence length="57" mass="6312">MIYSGLLRRVVGQGRGIGHSDRVPGRHHRRHVQCYGPAGIPNISSFRAPARFITTAM</sequence>
<reference evidence="1" key="1">
    <citation type="submission" date="2023-01" db="EMBL/GenBank/DDBJ databases">
        <authorList>
            <person name="Van Ghelder C."/>
            <person name="Rancurel C."/>
        </authorList>
    </citation>
    <scope>NUCLEOTIDE SEQUENCE</scope>
    <source>
        <strain evidence="1">CNCM I-4278</strain>
    </source>
</reference>
<dbReference type="AlphaFoldDB" id="A0A9W4UB56"/>
<accession>A0A9W4UB56</accession>
<dbReference type="EMBL" id="CAOQHR010000003">
    <property type="protein sequence ID" value="CAI6331521.1"/>
    <property type="molecule type" value="Genomic_DNA"/>
</dbReference>
<proteinExistence type="predicted"/>
<protein>
    <submittedName>
        <fullName evidence="1">Uncharacterized protein</fullName>
    </submittedName>
</protein>
<evidence type="ECO:0000313" key="1">
    <source>
        <dbReference type="EMBL" id="CAI6331521.1"/>
    </source>
</evidence>
<dbReference type="Proteomes" id="UP001152607">
    <property type="component" value="Unassembled WGS sequence"/>
</dbReference>
<organism evidence="1 2">
    <name type="scientific">Periconia digitata</name>
    <dbReference type="NCBI Taxonomy" id="1303443"/>
    <lineage>
        <taxon>Eukaryota</taxon>
        <taxon>Fungi</taxon>
        <taxon>Dikarya</taxon>
        <taxon>Ascomycota</taxon>
        <taxon>Pezizomycotina</taxon>
        <taxon>Dothideomycetes</taxon>
        <taxon>Pleosporomycetidae</taxon>
        <taxon>Pleosporales</taxon>
        <taxon>Massarineae</taxon>
        <taxon>Periconiaceae</taxon>
        <taxon>Periconia</taxon>
    </lineage>
</organism>
<name>A0A9W4UB56_9PLEO</name>
<keyword evidence="2" id="KW-1185">Reference proteome</keyword>
<comment type="caution">
    <text evidence="1">The sequence shown here is derived from an EMBL/GenBank/DDBJ whole genome shotgun (WGS) entry which is preliminary data.</text>
</comment>